<keyword evidence="3" id="KW-0067">ATP-binding</keyword>
<accession>A0A852T5W8</accession>
<dbReference type="PANTHER" id="PTHR42788">
    <property type="entry name" value="TAURINE IMPORT ATP-BINDING PROTEIN-RELATED"/>
    <property type="match status" value="1"/>
</dbReference>
<evidence type="ECO:0000259" key="4">
    <source>
        <dbReference type="PROSITE" id="PS50893"/>
    </source>
</evidence>
<dbReference type="InterPro" id="IPR017871">
    <property type="entry name" value="ABC_transporter-like_CS"/>
</dbReference>
<dbReference type="Gene3D" id="3.40.50.300">
    <property type="entry name" value="P-loop containing nucleotide triphosphate hydrolases"/>
    <property type="match status" value="1"/>
</dbReference>
<dbReference type="PROSITE" id="PS00211">
    <property type="entry name" value="ABC_TRANSPORTER_1"/>
    <property type="match status" value="1"/>
</dbReference>
<dbReference type="GO" id="GO:0005524">
    <property type="term" value="F:ATP binding"/>
    <property type="evidence" value="ECO:0007669"/>
    <property type="project" value="UniProtKB-KW"/>
</dbReference>
<dbReference type="Pfam" id="PF00005">
    <property type="entry name" value="ABC_tran"/>
    <property type="match status" value="1"/>
</dbReference>
<dbReference type="PANTHER" id="PTHR42788:SF13">
    <property type="entry name" value="ALIPHATIC SULFONATES IMPORT ATP-BINDING PROTEIN SSUB"/>
    <property type="match status" value="1"/>
</dbReference>
<keyword evidence="2" id="KW-0547">Nucleotide-binding</keyword>
<dbReference type="InterPro" id="IPR003439">
    <property type="entry name" value="ABC_transporter-like_ATP-bd"/>
</dbReference>
<evidence type="ECO:0000256" key="1">
    <source>
        <dbReference type="ARBA" id="ARBA00022448"/>
    </source>
</evidence>
<keyword evidence="5" id="KW-0449">Lipoprotein</keyword>
<proteinExistence type="predicted"/>
<reference evidence="5 6" key="1">
    <citation type="submission" date="2020-07" db="EMBL/GenBank/DDBJ databases">
        <title>Sequencing the genomes of 1000 actinobacteria strains.</title>
        <authorList>
            <person name="Klenk H.-P."/>
        </authorList>
    </citation>
    <scope>NUCLEOTIDE SEQUENCE [LARGE SCALE GENOMIC DNA]</scope>
    <source>
        <strain evidence="5 6">DSM 23871</strain>
    </source>
</reference>
<evidence type="ECO:0000313" key="6">
    <source>
        <dbReference type="Proteomes" id="UP000589620"/>
    </source>
</evidence>
<evidence type="ECO:0000256" key="3">
    <source>
        <dbReference type="ARBA" id="ARBA00022840"/>
    </source>
</evidence>
<dbReference type="SMART" id="SM00382">
    <property type="entry name" value="AAA"/>
    <property type="match status" value="1"/>
</dbReference>
<keyword evidence="6" id="KW-1185">Reference proteome</keyword>
<dbReference type="InterPro" id="IPR050166">
    <property type="entry name" value="ABC_transporter_ATP-bind"/>
</dbReference>
<gene>
    <name evidence="5" type="ORF">BJ963_003722</name>
</gene>
<sequence length="198" mass="20835">MPVTLVEVSHSFGRPLFDPISHTFAPGRLTGIVGPSGCGKSTLLGIVAGMIRPTTGRVERTSARCTWVFQNPHGVAQRRVLDHLSLPSLARGAPRREADTEARELLTTFGLGDRADVTFGALSGGEAQRLMLARAVASRPDLLLVDEPTAQLDRAMAAHVNGVMGHLAGSGAAVVIATHDPVTRDACDEIIDLASSGR</sequence>
<dbReference type="InterPro" id="IPR027417">
    <property type="entry name" value="P-loop_NTPase"/>
</dbReference>
<comment type="caution">
    <text evidence="5">The sequence shown here is derived from an EMBL/GenBank/DDBJ whole genome shotgun (WGS) entry which is preliminary data.</text>
</comment>
<organism evidence="5 6">
    <name type="scientific">Leifsonia soli</name>
    <dbReference type="NCBI Taxonomy" id="582665"/>
    <lineage>
        <taxon>Bacteria</taxon>
        <taxon>Bacillati</taxon>
        <taxon>Actinomycetota</taxon>
        <taxon>Actinomycetes</taxon>
        <taxon>Micrococcales</taxon>
        <taxon>Microbacteriaceae</taxon>
        <taxon>Leifsonia</taxon>
    </lineage>
</organism>
<evidence type="ECO:0000313" key="5">
    <source>
        <dbReference type="EMBL" id="NYD76203.1"/>
    </source>
</evidence>
<dbReference type="SUPFAM" id="SSF52540">
    <property type="entry name" value="P-loop containing nucleoside triphosphate hydrolases"/>
    <property type="match status" value="1"/>
</dbReference>
<evidence type="ECO:0000256" key="2">
    <source>
        <dbReference type="ARBA" id="ARBA00022741"/>
    </source>
</evidence>
<dbReference type="AlphaFoldDB" id="A0A852T5W8"/>
<dbReference type="Proteomes" id="UP000589620">
    <property type="component" value="Unassembled WGS sequence"/>
</dbReference>
<protein>
    <submittedName>
        <fullName evidence="5">ABC-type lipoprotein export system ATPase subunit</fullName>
    </submittedName>
</protein>
<dbReference type="EMBL" id="JACCBJ010000001">
    <property type="protein sequence ID" value="NYD76203.1"/>
    <property type="molecule type" value="Genomic_DNA"/>
</dbReference>
<keyword evidence="1" id="KW-0813">Transport</keyword>
<dbReference type="RefSeq" id="WP_179457925.1">
    <property type="nucleotide sequence ID" value="NZ_BAAAPX010000001.1"/>
</dbReference>
<feature type="domain" description="ABC transporter" evidence="4">
    <location>
        <begin position="1"/>
        <end position="194"/>
    </location>
</feature>
<dbReference type="PROSITE" id="PS50893">
    <property type="entry name" value="ABC_TRANSPORTER_2"/>
    <property type="match status" value="1"/>
</dbReference>
<dbReference type="InterPro" id="IPR003593">
    <property type="entry name" value="AAA+_ATPase"/>
</dbReference>
<name>A0A852T5W8_9MICO</name>
<dbReference type="GO" id="GO:0016887">
    <property type="term" value="F:ATP hydrolysis activity"/>
    <property type="evidence" value="ECO:0007669"/>
    <property type="project" value="InterPro"/>
</dbReference>